<evidence type="ECO:0000256" key="5">
    <source>
        <dbReference type="ARBA" id="ARBA00023159"/>
    </source>
</evidence>
<dbReference type="CDD" id="cd00018">
    <property type="entry name" value="AP2"/>
    <property type="match status" value="1"/>
</dbReference>
<dbReference type="PANTHER" id="PTHR31241">
    <property type="entry name" value="DEHYDRATION-RESPONSIVE ELEMENT-BINDING PROTEIN 2C"/>
    <property type="match status" value="1"/>
</dbReference>
<comment type="subcellular location">
    <subcellularLocation>
        <location evidence="1">Nucleus</location>
    </subcellularLocation>
</comment>
<sequence length="468" mass="52695">MRRGGGPSNSLCKYKGIRQRKSGKWVVEFRNPQTEKTEWLGTFSTIDEAVQRYNQRQAEVLGPSADSLRDYLHTPQTSRTLPSNRHFSSQGNLQPRLSSSHCTSLQMGFFSPPQLQQAVSFPQTDASLRNLEVPEFEKFFTVPLRSLMSAHFSEKIFLSPRGIVRNNPSFPVEIHQASMERVDFPRGDMLVKNGESMCGVVQGGTWNAKESQVLILTEEKTSSEGLEAGPMNRVDKGKMIHTEGQTFNSKEKQILIREKHNIANDGVKADLIKEQITGTDLWYLGAMFEDENWSSTEIKNLTSAEVTSVKPDTTPPATHFGVSSSNSLELVPDIPLNESLNTEHQSGLYTSMDSRERQLDISTAMEEQVGASIAMEEQRDVNVLDMEERLGITTAIETEDQLSLKVPDKMALDEHAPWSPNNLIDGLSNFEVSADAIPYDLEDRLEHDHLDNQFDYLDCSLWSFDDSW</sequence>
<reference evidence="11 12" key="1">
    <citation type="submission" date="2024-09" db="EMBL/GenBank/DDBJ databases">
        <title>Chromosome-scale assembly of Riccia fluitans.</title>
        <authorList>
            <person name="Paukszto L."/>
            <person name="Sawicki J."/>
            <person name="Karawczyk K."/>
            <person name="Piernik-Szablinska J."/>
            <person name="Szczecinska M."/>
            <person name="Mazdziarz M."/>
        </authorList>
    </citation>
    <scope>NUCLEOTIDE SEQUENCE [LARGE SCALE GENOMIC DNA]</scope>
    <source>
        <strain evidence="11">Rf_01</strain>
        <tissue evidence="11">Aerial parts of the thallus</tissue>
    </source>
</reference>
<keyword evidence="3" id="KW-0346">Stress response</keyword>
<feature type="region of interest" description="Disordered" evidence="9">
    <location>
        <begin position="75"/>
        <end position="94"/>
    </location>
</feature>
<keyword evidence="5" id="KW-0010">Activator</keyword>
<evidence type="ECO:0000313" key="12">
    <source>
        <dbReference type="Proteomes" id="UP001605036"/>
    </source>
</evidence>
<dbReference type="GO" id="GO:0003677">
    <property type="term" value="F:DNA binding"/>
    <property type="evidence" value="ECO:0007669"/>
    <property type="project" value="UniProtKB-KW"/>
</dbReference>
<keyword evidence="6" id="KW-0804">Transcription</keyword>
<keyword evidence="2" id="KW-0805">Transcription regulation</keyword>
<dbReference type="InterPro" id="IPR036955">
    <property type="entry name" value="AP2/ERF_dom_sf"/>
</dbReference>
<dbReference type="GO" id="GO:0005634">
    <property type="term" value="C:nucleus"/>
    <property type="evidence" value="ECO:0007669"/>
    <property type="project" value="UniProtKB-SubCell"/>
</dbReference>
<dbReference type="InterPro" id="IPR016177">
    <property type="entry name" value="DNA-bd_dom_sf"/>
</dbReference>
<protein>
    <recommendedName>
        <fullName evidence="10">AP2/ERF domain-containing protein</fullName>
    </recommendedName>
</protein>
<evidence type="ECO:0000259" key="10">
    <source>
        <dbReference type="PROSITE" id="PS51032"/>
    </source>
</evidence>
<evidence type="ECO:0000256" key="3">
    <source>
        <dbReference type="ARBA" id="ARBA00023016"/>
    </source>
</evidence>
<organism evidence="11 12">
    <name type="scientific">Riccia fluitans</name>
    <dbReference type="NCBI Taxonomy" id="41844"/>
    <lineage>
        <taxon>Eukaryota</taxon>
        <taxon>Viridiplantae</taxon>
        <taxon>Streptophyta</taxon>
        <taxon>Embryophyta</taxon>
        <taxon>Marchantiophyta</taxon>
        <taxon>Marchantiopsida</taxon>
        <taxon>Marchantiidae</taxon>
        <taxon>Marchantiales</taxon>
        <taxon>Ricciaceae</taxon>
        <taxon>Riccia</taxon>
    </lineage>
</organism>
<dbReference type="InterPro" id="IPR001471">
    <property type="entry name" value="AP2/ERF_dom"/>
</dbReference>
<dbReference type="Gene3D" id="3.30.730.10">
    <property type="entry name" value="AP2/ERF domain"/>
    <property type="match status" value="1"/>
</dbReference>
<dbReference type="SMART" id="SM00380">
    <property type="entry name" value="AP2"/>
    <property type="match status" value="1"/>
</dbReference>
<keyword evidence="4" id="KW-0238">DNA-binding</keyword>
<evidence type="ECO:0000256" key="9">
    <source>
        <dbReference type="SAM" id="MobiDB-lite"/>
    </source>
</evidence>
<gene>
    <name evidence="11" type="ORF">R1flu_001794</name>
</gene>
<evidence type="ECO:0000256" key="6">
    <source>
        <dbReference type="ARBA" id="ARBA00023163"/>
    </source>
</evidence>
<dbReference type="EMBL" id="JBHFFA010000006">
    <property type="protein sequence ID" value="KAL2621589.1"/>
    <property type="molecule type" value="Genomic_DNA"/>
</dbReference>
<dbReference type="Proteomes" id="UP001605036">
    <property type="component" value="Unassembled WGS sequence"/>
</dbReference>
<evidence type="ECO:0000256" key="7">
    <source>
        <dbReference type="ARBA" id="ARBA00023242"/>
    </source>
</evidence>
<evidence type="ECO:0000256" key="4">
    <source>
        <dbReference type="ARBA" id="ARBA00023125"/>
    </source>
</evidence>
<dbReference type="SUPFAM" id="SSF54171">
    <property type="entry name" value="DNA-binding domain"/>
    <property type="match status" value="1"/>
</dbReference>
<keyword evidence="7" id="KW-0539">Nucleus</keyword>
<dbReference type="AlphaFoldDB" id="A0ABD1Y896"/>
<feature type="domain" description="AP2/ERF" evidence="10">
    <location>
        <begin position="13"/>
        <end position="75"/>
    </location>
</feature>
<evidence type="ECO:0000256" key="1">
    <source>
        <dbReference type="ARBA" id="ARBA00004123"/>
    </source>
</evidence>
<comment type="similarity">
    <text evidence="8">Belongs to the AP2/ERF transcription factor family. ERF subfamily.</text>
</comment>
<proteinExistence type="inferred from homology"/>
<evidence type="ECO:0000256" key="2">
    <source>
        <dbReference type="ARBA" id="ARBA00023015"/>
    </source>
</evidence>
<dbReference type="PANTHER" id="PTHR31241:SF62">
    <property type="entry name" value="DEHYDRATION-RESPONSIVE ELEMENT-BINDING PROTEIN 2D"/>
    <property type="match status" value="1"/>
</dbReference>
<name>A0ABD1Y896_9MARC</name>
<dbReference type="PROSITE" id="PS51032">
    <property type="entry name" value="AP2_ERF"/>
    <property type="match status" value="1"/>
</dbReference>
<accession>A0ABD1Y896</accession>
<evidence type="ECO:0000256" key="8">
    <source>
        <dbReference type="ARBA" id="ARBA00024343"/>
    </source>
</evidence>
<comment type="caution">
    <text evidence="11">The sequence shown here is derived from an EMBL/GenBank/DDBJ whole genome shotgun (WGS) entry which is preliminary data.</text>
</comment>
<evidence type="ECO:0000313" key="11">
    <source>
        <dbReference type="EMBL" id="KAL2621589.1"/>
    </source>
</evidence>
<keyword evidence="12" id="KW-1185">Reference proteome</keyword>